<evidence type="ECO:0000313" key="6">
    <source>
        <dbReference type="EMBL" id="PXA69295.1"/>
    </source>
</evidence>
<proteinExistence type="predicted"/>
<dbReference type="EMBL" id="QHLZ01000001">
    <property type="protein sequence ID" value="PXA69295.1"/>
    <property type="molecule type" value="Genomic_DNA"/>
</dbReference>
<dbReference type="InterPro" id="IPR028098">
    <property type="entry name" value="Glyco_trans_4-like_N"/>
</dbReference>
<evidence type="ECO:0000313" key="7">
    <source>
        <dbReference type="Proteomes" id="UP000246303"/>
    </source>
</evidence>
<dbReference type="GO" id="GO:0016757">
    <property type="term" value="F:glycosyltransferase activity"/>
    <property type="evidence" value="ECO:0007669"/>
    <property type="project" value="UniProtKB-KW"/>
</dbReference>
<dbReference type="RefSeq" id="WP_110104582.1">
    <property type="nucleotide sequence ID" value="NZ_JACBZZ010000001.1"/>
</dbReference>
<dbReference type="PANTHER" id="PTHR45947:SF3">
    <property type="entry name" value="SULFOQUINOVOSYL TRANSFERASE SQD2"/>
    <property type="match status" value="1"/>
</dbReference>
<dbReference type="SUPFAM" id="SSF53756">
    <property type="entry name" value="UDP-Glycosyltransferase/glycogen phosphorylase"/>
    <property type="match status" value="1"/>
</dbReference>
<feature type="domain" description="Glycosyl transferase family 1" evidence="4">
    <location>
        <begin position="201"/>
        <end position="343"/>
    </location>
</feature>
<comment type="caution">
    <text evidence="6">The sequence shown here is derived from an EMBL/GenBank/DDBJ whole genome shotgun (WGS) entry which is preliminary data.</text>
</comment>
<protein>
    <recommendedName>
        <fullName evidence="1">D-inositol 3-phosphate glycosyltransferase</fullName>
    </recommendedName>
</protein>
<gene>
    <name evidence="6" type="ORF">CVS29_01625</name>
</gene>
<dbReference type="PANTHER" id="PTHR45947">
    <property type="entry name" value="SULFOQUINOVOSYL TRANSFERASE SQD2"/>
    <property type="match status" value="1"/>
</dbReference>
<accession>A0A2V3DWQ4</accession>
<dbReference type="OrthoDB" id="506201at2"/>
<evidence type="ECO:0000256" key="2">
    <source>
        <dbReference type="ARBA" id="ARBA00022676"/>
    </source>
</evidence>
<keyword evidence="3" id="KW-0808">Transferase</keyword>
<dbReference type="Pfam" id="PF00534">
    <property type="entry name" value="Glycos_transf_1"/>
    <property type="match status" value="1"/>
</dbReference>
<evidence type="ECO:0000256" key="3">
    <source>
        <dbReference type="ARBA" id="ARBA00022679"/>
    </source>
</evidence>
<evidence type="ECO:0000256" key="1">
    <source>
        <dbReference type="ARBA" id="ARBA00021292"/>
    </source>
</evidence>
<keyword evidence="7" id="KW-1185">Reference proteome</keyword>
<dbReference type="InterPro" id="IPR050194">
    <property type="entry name" value="Glycosyltransferase_grp1"/>
</dbReference>
<dbReference type="AlphaFoldDB" id="A0A2V3DWQ4"/>
<dbReference type="GO" id="GO:1901137">
    <property type="term" value="P:carbohydrate derivative biosynthetic process"/>
    <property type="evidence" value="ECO:0007669"/>
    <property type="project" value="UniProtKB-ARBA"/>
</dbReference>
<dbReference type="Gene3D" id="3.40.50.2000">
    <property type="entry name" value="Glycogen Phosphorylase B"/>
    <property type="match status" value="2"/>
</dbReference>
<sequence length="391" mass="43583">MKRKKPQKENDSACPQDIDARRSILIVVSHLYPTFGLEKLAIVLARELAREFNVRIISLGSIDGITIADVHIESLGNSRKGLGRLLSPIRIFGSANRKTDDITILVGVWVAIPWLIARLRNCRRTIIWEHSLLSEKYMFDNRLQLLSKFAKFLYRRTPALVAVSAPLANDLVSEGHRNVTPINNPVVALNRGNMVSRMSLSDTQSIKLISIGSFNPIKRQGLIISALELLPSSVSLILVGDGPLRASLQEQVRLAGLQERVQFTGFLDTQEISLLLGESHFLVHAGKSETFGLVLVEAAEARVPVIATHCIATNYLISDFVPGVLTEASPSAIADAVIEINRQDYTQDVFAAADSLRDEYFSLQDFIIKWTALVNEVVRQDRKEYSLYDKR</sequence>
<dbReference type="InterPro" id="IPR001296">
    <property type="entry name" value="Glyco_trans_1"/>
</dbReference>
<evidence type="ECO:0000259" key="4">
    <source>
        <dbReference type="Pfam" id="PF00534"/>
    </source>
</evidence>
<reference evidence="6 7" key="1">
    <citation type="submission" date="2018-05" db="EMBL/GenBank/DDBJ databases">
        <title>Genetic diversity of glacier-inhabiting Cryobacterium bacteria in China and description of Cryobacterium mengkeensis sp. nov. and Arthrobacter glacialis sp. nov.</title>
        <authorList>
            <person name="Liu Q."/>
            <person name="Xin Y.-H."/>
        </authorList>
    </citation>
    <scope>NUCLEOTIDE SEQUENCE [LARGE SCALE GENOMIC DNA]</scope>
    <source>
        <strain evidence="6 7">GP3</strain>
    </source>
</reference>
<name>A0A2V3DWQ4_9MICC</name>
<dbReference type="Proteomes" id="UP000246303">
    <property type="component" value="Unassembled WGS sequence"/>
</dbReference>
<feature type="domain" description="Glycosyltransferase subfamily 4-like N-terminal" evidence="5">
    <location>
        <begin position="36"/>
        <end position="186"/>
    </location>
</feature>
<keyword evidence="2" id="KW-0328">Glycosyltransferase</keyword>
<evidence type="ECO:0000259" key="5">
    <source>
        <dbReference type="Pfam" id="PF13439"/>
    </source>
</evidence>
<dbReference type="Pfam" id="PF13439">
    <property type="entry name" value="Glyco_transf_4"/>
    <property type="match status" value="1"/>
</dbReference>
<organism evidence="6 7">
    <name type="scientific">Arthrobacter psychrochitiniphilus</name>
    <dbReference type="NCBI Taxonomy" id="291045"/>
    <lineage>
        <taxon>Bacteria</taxon>
        <taxon>Bacillati</taxon>
        <taxon>Actinomycetota</taxon>
        <taxon>Actinomycetes</taxon>
        <taxon>Micrococcales</taxon>
        <taxon>Micrococcaceae</taxon>
        <taxon>Arthrobacter</taxon>
    </lineage>
</organism>